<feature type="binding site" evidence="9">
    <location>
        <position position="127"/>
    </location>
    <ligand>
        <name>4-amino-2-methyl-5-(diphosphooxymethyl)pyrimidine</name>
        <dbReference type="ChEBI" id="CHEBI:57841"/>
    </ligand>
</feature>
<comment type="caution">
    <text evidence="13">The sequence shown here is derived from an EMBL/GenBank/DDBJ whole genome shotgun (WGS) entry which is preliminary data.</text>
</comment>
<comment type="catalytic activity">
    <reaction evidence="8 9 10">
        <text>2-[(2R,5Z)-2-carboxy-4-methylthiazol-5(2H)-ylidene]ethyl phosphate + 4-amino-2-methyl-5-(diphosphooxymethyl)pyrimidine + 2 H(+) = thiamine phosphate + CO2 + diphosphate</text>
        <dbReference type="Rhea" id="RHEA:47844"/>
        <dbReference type="ChEBI" id="CHEBI:15378"/>
        <dbReference type="ChEBI" id="CHEBI:16526"/>
        <dbReference type="ChEBI" id="CHEBI:33019"/>
        <dbReference type="ChEBI" id="CHEBI:37575"/>
        <dbReference type="ChEBI" id="CHEBI:57841"/>
        <dbReference type="ChEBI" id="CHEBI:62899"/>
        <dbReference type="EC" id="2.5.1.3"/>
    </reaction>
</comment>
<dbReference type="GO" id="GO:0009228">
    <property type="term" value="P:thiamine biosynthetic process"/>
    <property type="evidence" value="ECO:0007669"/>
    <property type="project" value="UniProtKB-KW"/>
</dbReference>
<evidence type="ECO:0000256" key="8">
    <source>
        <dbReference type="ARBA" id="ARBA00047883"/>
    </source>
</evidence>
<dbReference type="AlphaFoldDB" id="A0A2T7BH53"/>
<dbReference type="InterPro" id="IPR036206">
    <property type="entry name" value="ThiamineP_synth_sf"/>
</dbReference>
<evidence type="ECO:0000256" key="4">
    <source>
        <dbReference type="ARBA" id="ARBA00022842"/>
    </source>
</evidence>
<feature type="binding site" evidence="9">
    <location>
        <begin position="27"/>
        <end position="31"/>
    </location>
    <ligand>
        <name>4-amino-2-methyl-5-(diphosphooxymethyl)pyrimidine</name>
        <dbReference type="ChEBI" id="CHEBI:57841"/>
    </ligand>
</feature>
<reference evidence="13 14" key="1">
    <citation type="submission" date="2018-04" db="EMBL/GenBank/DDBJ databases">
        <title>Chitinophaga fuyangensis sp. nov., isolated from soil in a chemical factory.</title>
        <authorList>
            <person name="Chen K."/>
        </authorList>
    </citation>
    <scope>NUCLEOTIDE SEQUENCE [LARGE SCALE GENOMIC DNA]</scope>
    <source>
        <strain evidence="13 14">LY-1</strain>
    </source>
</reference>
<evidence type="ECO:0000256" key="10">
    <source>
        <dbReference type="RuleBase" id="RU003826"/>
    </source>
</evidence>
<keyword evidence="3 9" id="KW-0479">Metal-binding</keyword>
<dbReference type="EC" id="2.5.1.3" evidence="9"/>
<dbReference type="RefSeq" id="WP_108687444.1">
    <property type="nucleotide sequence ID" value="NZ_QCYK01000002.1"/>
</dbReference>
<dbReference type="NCBIfam" id="TIGR00693">
    <property type="entry name" value="thiE"/>
    <property type="match status" value="1"/>
</dbReference>
<proteinExistence type="inferred from homology"/>
<evidence type="ECO:0000256" key="11">
    <source>
        <dbReference type="RuleBase" id="RU004253"/>
    </source>
</evidence>
<accession>A0A2T7BH53</accession>
<name>A0A2T7BH53_9BACT</name>
<feature type="binding site" evidence="9">
    <location>
        <position position="59"/>
    </location>
    <ligand>
        <name>4-amino-2-methyl-5-(diphosphooxymethyl)pyrimidine</name>
        <dbReference type="ChEBI" id="CHEBI:57841"/>
    </ligand>
</feature>
<comment type="cofactor">
    <cofactor evidence="9">
        <name>Mg(2+)</name>
        <dbReference type="ChEBI" id="CHEBI:18420"/>
    </cofactor>
    <text evidence="9">Binds 1 Mg(2+) ion per subunit.</text>
</comment>
<evidence type="ECO:0000256" key="7">
    <source>
        <dbReference type="ARBA" id="ARBA00047851"/>
    </source>
</evidence>
<keyword evidence="4 9" id="KW-0460">Magnesium</keyword>
<dbReference type="SUPFAM" id="SSF51391">
    <property type="entry name" value="Thiamin phosphate synthase"/>
    <property type="match status" value="1"/>
</dbReference>
<comment type="catalytic activity">
    <reaction evidence="7 9 10">
        <text>2-(2-carboxy-4-methylthiazol-5-yl)ethyl phosphate + 4-amino-2-methyl-5-(diphosphooxymethyl)pyrimidine + 2 H(+) = thiamine phosphate + CO2 + diphosphate</text>
        <dbReference type="Rhea" id="RHEA:47848"/>
        <dbReference type="ChEBI" id="CHEBI:15378"/>
        <dbReference type="ChEBI" id="CHEBI:16526"/>
        <dbReference type="ChEBI" id="CHEBI:33019"/>
        <dbReference type="ChEBI" id="CHEBI:37575"/>
        <dbReference type="ChEBI" id="CHEBI:57841"/>
        <dbReference type="ChEBI" id="CHEBI:62890"/>
        <dbReference type="EC" id="2.5.1.3"/>
    </reaction>
</comment>
<keyword evidence="2 9" id="KW-0808">Transferase</keyword>
<feature type="binding site" evidence="9">
    <location>
        <begin position="124"/>
        <end position="126"/>
    </location>
    <ligand>
        <name>2-[(2R,5Z)-2-carboxy-4-methylthiazol-5(2H)-ylidene]ethyl phosphate</name>
        <dbReference type="ChEBI" id="CHEBI:62899"/>
    </ligand>
</feature>
<comment type="pathway">
    <text evidence="1 9 11">Cofactor biosynthesis; thiamine diphosphate biosynthesis; thiamine phosphate from 4-amino-2-methyl-5-diphosphomethylpyrimidine and 4-methyl-5-(2-phosphoethyl)-thiazole: step 1/1.</text>
</comment>
<evidence type="ECO:0000256" key="5">
    <source>
        <dbReference type="ARBA" id="ARBA00022977"/>
    </source>
</evidence>
<dbReference type="OrthoDB" id="9812206at2"/>
<evidence type="ECO:0000313" key="14">
    <source>
        <dbReference type="Proteomes" id="UP000244450"/>
    </source>
</evidence>
<evidence type="ECO:0000313" key="13">
    <source>
        <dbReference type="EMBL" id="PUZ25604.1"/>
    </source>
</evidence>
<dbReference type="Pfam" id="PF02581">
    <property type="entry name" value="TMP-TENI"/>
    <property type="match status" value="1"/>
</dbReference>
<feature type="binding site" evidence="9">
    <location>
        <position position="157"/>
    </location>
    <ligand>
        <name>2-[(2R,5Z)-2-carboxy-4-methylthiazol-5(2H)-ylidene]ethyl phosphate</name>
        <dbReference type="ChEBI" id="CHEBI:62899"/>
    </ligand>
</feature>
<evidence type="ECO:0000256" key="9">
    <source>
        <dbReference type="HAMAP-Rule" id="MF_00097"/>
    </source>
</evidence>
<dbReference type="InterPro" id="IPR013785">
    <property type="entry name" value="Aldolase_TIM"/>
</dbReference>
<keyword evidence="5 9" id="KW-0784">Thiamine biosynthesis</keyword>
<gene>
    <name evidence="9 13" type="primary">thiE</name>
    <name evidence="13" type="ORF">DCC81_15120</name>
</gene>
<dbReference type="UniPathway" id="UPA00060">
    <property type="reaction ID" value="UER00141"/>
</dbReference>
<feature type="domain" description="Thiamine phosphate synthase/TenI" evidence="12">
    <location>
        <begin position="11"/>
        <end position="178"/>
    </location>
</feature>
<dbReference type="Gene3D" id="3.20.20.70">
    <property type="entry name" value="Aldolase class I"/>
    <property type="match status" value="1"/>
</dbReference>
<evidence type="ECO:0000256" key="3">
    <source>
        <dbReference type="ARBA" id="ARBA00022723"/>
    </source>
</evidence>
<dbReference type="InterPro" id="IPR034291">
    <property type="entry name" value="TMP_synthase"/>
</dbReference>
<comment type="catalytic activity">
    <reaction evidence="6 9 10">
        <text>4-methyl-5-(2-phosphooxyethyl)-thiazole + 4-amino-2-methyl-5-(diphosphooxymethyl)pyrimidine + H(+) = thiamine phosphate + diphosphate</text>
        <dbReference type="Rhea" id="RHEA:22328"/>
        <dbReference type="ChEBI" id="CHEBI:15378"/>
        <dbReference type="ChEBI" id="CHEBI:33019"/>
        <dbReference type="ChEBI" id="CHEBI:37575"/>
        <dbReference type="ChEBI" id="CHEBI:57841"/>
        <dbReference type="ChEBI" id="CHEBI:58296"/>
        <dbReference type="EC" id="2.5.1.3"/>
    </reaction>
</comment>
<evidence type="ECO:0000259" key="12">
    <source>
        <dbReference type="Pfam" id="PF02581"/>
    </source>
</evidence>
<evidence type="ECO:0000256" key="6">
    <source>
        <dbReference type="ARBA" id="ARBA00047334"/>
    </source>
</evidence>
<comment type="function">
    <text evidence="9">Condenses 4-methyl-5-(beta-hydroxyethyl)thiazole monophosphate (THZ-P) and 2-methyl-4-amino-5-hydroxymethyl pyrimidine pyrophosphate (HMP-PP) to form thiamine monophosphate (TMP).</text>
</comment>
<feature type="binding site" evidence="9">
    <location>
        <position position="98"/>
    </location>
    <ligand>
        <name>4-amino-2-methyl-5-(diphosphooxymethyl)pyrimidine</name>
        <dbReference type="ChEBI" id="CHEBI:57841"/>
    </ligand>
</feature>
<dbReference type="PANTHER" id="PTHR20857">
    <property type="entry name" value="THIAMINE-PHOSPHATE PYROPHOSPHORYLASE"/>
    <property type="match status" value="1"/>
</dbReference>
<dbReference type="CDD" id="cd00564">
    <property type="entry name" value="TMP_TenI"/>
    <property type="match status" value="1"/>
</dbReference>
<protein>
    <recommendedName>
        <fullName evidence="9">Thiamine-phosphate synthase</fullName>
        <shortName evidence="9">TP synthase</shortName>
        <shortName evidence="9">TPS</shortName>
        <ecNumber evidence="9">2.5.1.3</ecNumber>
    </recommendedName>
    <alternativeName>
        <fullName evidence="9">Thiamine-phosphate pyrophosphorylase</fullName>
        <shortName evidence="9">TMP pyrophosphorylase</shortName>
        <shortName evidence="9">TMP-PPase</shortName>
    </alternativeName>
</protein>
<comment type="similarity">
    <text evidence="9 10">Belongs to the thiamine-phosphate synthase family.</text>
</comment>
<dbReference type="GO" id="GO:0000287">
    <property type="term" value="F:magnesium ion binding"/>
    <property type="evidence" value="ECO:0007669"/>
    <property type="project" value="UniProtKB-UniRule"/>
</dbReference>
<dbReference type="GO" id="GO:0004789">
    <property type="term" value="F:thiamine-phosphate diphosphorylase activity"/>
    <property type="evidence" value="ECO:0007669"/>
    <property type="project" value="UniProtKB-UniRule"/>
</dbReference>
<organism evidence="13 14">
    <name type="scientific">Chitinophaga parva</name>
    <dbReference type="NCBI Taxonomy" id="2169414"/>
    <lineage>
        <taxon>Bacteria</taxon>
        <taxon>Pseudomonadati</taxon>
        <taxon>Bacteroidota</taxon>
        <taxon>Chitinophagia</taxon>
        <taxon>Chitinophagales</taxon>
        <taxon>Chitinophagaceae</taxon>
        <taxon>Chitinophaga</taxon>
    </lineage>
</organism>
<keyword evidence="14" id="KW-1185">Reference proteome</keyword>
<dbReference type="InterPro" id="IPR022998">
    <property type="entry name" value="ThiamineP_synth_TenI"/>
</dbReference>
<evidence type="ECO:0000256" key="2">
    <source>
        <dbReference type="ARBA" id="ARBA00022679"/>
    </source>
</evidence>
<comment type="caution">
    <text evidence="9">Lacks conserved residue(s) required for the propagation of feature annotation.</text>
</comment>
<dbReference type="Proteomes" id="UP000244450">
    <property type="component" value="Unassembled WGS sequence"/>
</dbReference>
<dbReference type="PANTHER" id="PTHR20857:SF15">
    <property type="entry name" value="THIAMINE-PHOSPHATE SYNTHASE"/>
    <property type="match status" value="1"/>
</dbReference>
<dbReference type="GO" id="GO:0009229">
    <property type="term" value="P:thiamine diphosphate biosynthetic process"/>
    <property type="evidence" value="ECO:0007669"/>
    <property type="project" value="UniProtKB-UniRule"/>
</dbReference>
<dbReference type="HAMAP" id="MF_00097">
    <property type="entry name" value="TMP_synthase"/>
    <property type="match status" value="1"/>
</dbReference>
<evidence type="ECO:0000256" key="1">
    <source>
        <dbReference type="ARBA" id="ARBA00005165"/>
    </source>
</evidence>
<feature type="binding site" evidence="9">
    <location>
        <position position="79"/>
    </location>
    <ligand>
        <name>Mg(2+)</name>
        <dbReference type="ChEBI" id="CHEBI:18420"/>
    </ligand>
</feature>
<feature type="binding site" evidence="9">
    <location>
        <position position="60"/>
    </location>
    <ligand>
        <name>Mg(2+)</name>
        <dbReference type="ChEBI" id="CHEBI:18420"/>
    </ligand>
</feature>
<dbReference type="GO" id="GO:0005737">
    <property type="term" value="C:cytoplasm"/>
    <property type="evidence" value="ECO:0007669"/>
    <property type="project" value="TreeGrafter"/>
</dbReference>
<sequence length="205" mass="22184">MYNRLQYIAASYEQLQGALDAGCTWIQLRCKNIPEKDYCTLAIRSKLLCERYKATFIVNDSVTVAQYAGADGVHLGLEDGSIRVARNILGPQQIIGGTANTLVHLHRRVAEGCNYIGLGPFRFTTTKQKLSPILGLEGYQSLLAAIDCPLPVYAIGGITAADVPALLDAGVHGVAVSGVITAAEDKQHIVSQFNQMLYGRFANSR</sequence>
<dbReference type="EMBL" id="QCYK01000002">
    <property type="protein sequence ID" value="PUZ25604.1"/>
    <property type="molecule type" value="Genomic_DNA"/>
</dbReference>